<dbReference type="InterPro" id="IPR019557">
    <property type="entry name" value="AminoTfrase-like_pln_mobile"/>
</dbReference>
<dbReference type="Pfam" id="PF10536">
    <property type="entry name" value="PMD"/>
    <property type="match status" value="1"/>
</dbReference>
<comment type="caution">
    <text evidence="3">The sequence shown here is derived from an EMBL/GenBank/DDBJ whole genome shotgun (WGS) entry which is preliminary data.</text>
</comment>
<feature type="region of interest" description="Disordered" evidence="1">
    <location>
        <begin position="389"/>
        <end position="414"/>
    </location>
</feature>
<dbReference type="InterPro" id="IPR044824">
    <property type="entry name" value="MAIN-like"/>
</dbReference>
<dbReference type="PANTHER" id="PTHR46033">
    <property type="entry name" value="PROTEIN MAIN-LIKE 2"/>
    <property type="match status" value="1"/>
</dbReference>
<evidence type="ECO:0000256" key="1">
    <source>
        <dbReference type="SAM" id="MobiDB-lite"/>
    </source>
</evidence>
<sequence length="521" mass="59010">MTITLQDVQIILGLSVDGLPITGRVDQDYEALCLTQLGFPFPENNRTGGRIQIRQLSRWFPNLPENANDVEVQRYARAYILQLLGGTLFADKSNNLVHITYLQFLEDFEAAGQYSWGSATLAHLYRQLCLAADIDGAEIAGPVILLQLWAWDRLPFLAPIMGNVLRDPVLENEEFFPPHPFGHRWKHALETTGASMHVLTKYREMIDMQKPDEVIWEPYPEAVIMDLPAYCSSGRAIWRTRAPLIFFCVVEMYHPDRVMRQFGLRQRIPPVQSTNIQLHKIDLRGKTDKDWSAEHSAYVCMWNERASNIATDESLEEPMDFYNPYMLWYRRITRRFMSPRGAIAEALAHGITSIHQLTLGDDVSIARIRDVAASTLTAVHEDYRMHNEPSSFQASHHSSHADTPSRHDTPLYTPSVPFNEFVTPHTPSVPPTMTFEATEAFPFDTAPTSSRHFHASPIMMNLSGSTSTQDGGMRDNDDIQPEDAQNPADVGHSDIPLARNHNVRVVKRTRCGTGSHYLGSD</sequence>
<keyword evidence="4" id="KW-1185">Reference proteome</keyword>
<reference evidence="3 4" key="1">
    <citation type="submission" date="2024-01" db="EMBL/GenBank/DDBJ databases">
        <title>Genome assemblies of Stephania.</title>
        <authorList>
            <person name="Yang L."/>
        </authorList>
    </citation>
    <scope>NUCLEOTIDE SEQUENCE [LARGE SCALE GENOMIC DNA]</scope>
    <source>
        <strain evidence="3">YNDBR</strain>
        <tissue evidence="3">Leaf</tissue>
    </source>
</reference>
<feature type="domain" description="Aminotransferase-like plant mobile" evidence="2">
    <location>
        <begin position="1"/>
        <end position="330"/>
    </location>
</feature>
<dbReference type="PANTHER" id="PTHR46033:SF8">
    <property type="entry name" value="PROTEIN MAINTENANCE OF MERISTEMS-LIKE"/>
    <property type="match status" value="1"/>
</dbReference>
<name>A0AAP0EFY8_9MAGN</name>
<accession>A0AAP0EFY8</accession>
<evidence type="ECO:0000313" key="4">
    <source>
        <dbReference type="Proteomes" id="UP001420932"/>
    </source>
</evidence>
<evidence type="ECO:0000259" key="2">
    <source>
        <dbReference type="Pfam" id="PF10536"/>
    </source>
</evidence>
<dbReference type="GO" id="GO:0010073">
    <property type="term" value="P:meristem maintenance"/>
    <property type="evidence" value="ECO:0007669"/>
    <property type="project" value="InterPro"/>
</dbReference>
<gene>
    <name evidence="3" type="ORF">Syun_027636</name>
</gene>
<dbReference type="Proteomes" id="UP001420932">
    <property type="component" value="Unassembled WGS sequence"/>
</dbReference>
<evidence type="ECO:0000313" key="3">
    <source>
        <dbReference type="EMBL" id="KAK9092725.1"/>
    </source>
</evidence>
<proteinExistence type="predicted"/>
<organism evidence="3 4">
    <name type="scientific">Stephania yunnanensis</name>
    <dbReference type="NCBI Taxonomy" id="152371"/>
    <lineage>
        <taxon>Eukaryota</taxon>
        <taxon>Viridiplantae</taxon>
        <taxon>Streptophyta</taxon>
        <taxon>Embryophyta</taxon>
        <taxon>Tracheophyta</taxon>
        <taxon>Spermatophyta</taxon>
        <taxon>Magnoliopsida</taxon>
        <taxon>Ranunculales</taxon>
        <taxon>Menispermaceae</taxon>
        <taxon>Menispermoideae</taxon>
        <taxon>Cissampelideae</taxon>
        <taxon>Stephania</taxon>
    </lineage>
</organism>
<feature type="region of interest" description="Disordered" evidence="1">
    <location>
        <begin position="463"/>
        <end position="496"/>
    </location>
</feature>
<dbReference type="EMBL" id="JBBNAF010000012">
    <property type="protein sequence ID" value="KAK9092725.1"/>
    <property type="molecule type" value="Genomic_DNA"/>
</dbReference>
<dbReference type="AlphaFoldDB" id="A0AAP0EFY8"/>
<feature type="compositionally biased region" description="Basic and acidic residues" evidence="1">
    <location>
        <begin position="399"/>
        <end position="409"/>
    </location>
</feature>
<protein>
    <recommendedName>
        <fullName evidence="2">Aminotransferase-like plant mobile domain-containing protein</fullName>
    </recommendedName>
</protein>